<comment type="caution">
    <text evidence="9">The sequence shown here is derived from an EMBL/GenBank/DDBJ whole genome shotgun (WGS) entry which is preliminary data.</text>
</comment>
<evidence type="ECO:0000256" key="1">
    <source>
        <dbReference type="ARBA" id="ARBA00004141"/>
    </source>
</evidence>
<organism evidence="9 10">
    <name type="scientific">Hyphodiscus hymeniophilus</name>
    <dbReference type="NCBI Taxonomy" id="353542"/>
    <lineage>
        <taxon>Eukaryota</taxon>
        <taxon>Fungi</taxon>
        <taxon>Dikarya</taxon>
        <taxon>Ascomycota</taxon>
        <taxon>Pezizomycotina</taxon>
        <taxon>Leotiomycetes</taxon>
        <taxon>Helotiales</taxon>
        <taxon>Hyphodiscaceae</taxon>
        <taxon>Hyphodiscus</taxon>
    </lineage>
</organism>
<dbReference type="Proteomes" id="UP000785200">
    <property type="component" value="Unassembled WGS sequence"/>
</dbReference>
<proteinExistence type="inferred from homology"/>
<feature type="region of interest" description="Disordered" evidence="6">
    <location>
        <begin position="300"/>
        <end position="321"/>
    </location>
</feature>
<feature type="domain" description="Rhodopsin" evidence="8">
    <location>
        <begin position="37"/>
        <end position="271"/>
    </location>
</feature>
<comment type="similarity">
    <text evidence="5">Belongs to the SAT4 family.</text>
</comment>
<dbReference type="GO" id="GO:0016020">
    <property type="term" value="C:membrane"/>
    <property type="evidence" value="ECO:0007669"/>
    <property type="project" value="UniProtKB-SubCell"/>
</dbReference>
<feature type="transmembrane region" description="Helical" evidence="7">
    <location>
        <begin position="134"/>
        <end position="154"/>
    </location>
</feature>
<dbReference type="OrthoDB" id="10017208at2759"/>
<evidence type="ECO:0000256" key="3">
    <source>
        <dbReference type="ARBA" id="ARBA00022989"/>
    </source>
</evidence>
<feature type="transmembrane region" description="Helical" evidence="7">
    <location>
        <begin position="178"/>
        <end position="200"/>
    </location>
</feature>
<dbReference type="InterPro" id="IPR052337">
    <property type="entry name" value="SAT4-like"/>
</dbReference>
<evidence type="ECO:0000256" key="5">
    <source>
        <dbReference type="ARBA" id="ARBA00038359"/>
    </source>
</evidence>
<feature type="transmembrane region" description="Helical" evidence="7">
    <location>
        <begin position="256"/>
        <end position="273"/>
    </location>
</feature>
<name>A0A9P6SJW3_9HELO</name>
<keyword evidence="4 7" id="KW-0472">Membrane</keyword>
<dbReference type="InterPro" id="IPR049326">
    <property type="entry name" value="Rhodopsin_dom_fungi"/>
</dbReference>
<comment type="subcellular location">
    <subcellularLocation>
        <location evidence="1">Membrane</location>
        <topology evidence="1">Multi-pass membrane protein</topology>
    </subcellularLocation>
</comment>
<evidence type="ECO:0000256" key="4">
    <source>
        <dbReference type="ARBA" id="ARBA00023136"/>
    </source>
</evidence>
<feature type="transmembrane region" description="Helical" evidence="7">
    <location>
        <begin position="53"/>
        <end position="72"/>
    </location>
</feature>
<keyword evidence="2 7" id="KW-0812">Transmembrane</keyword>
<dbReference type="PANTHER" id="PTHR33048:SF47">
    <property type="entry name" value="INTEGRAL MEMBRANE PROTEIN-RELATED"/>
    <property type="match status" value="1"/>
</dbReference>
<evidence type="ECO:0000313" key="10">
    <source>
        <dbReference type="Proteomes" id="UP000785200"/>
    </source>
</evidence>
<dbReference type="EMBL" id="VNKQ01000019">
    <property type="protein sequence ID" value="KAG0645307.1"/>
    <property type="molecule type" value="Genomic_DNA"/>
</dbReference>
<accession>A0A9P6SJW3</accession>
<feature type="transmembrane region" description="Helical" evidence="7">
    <location>
        <begin position="103"/>
        <end position="122"/>
    </location>
</feature>
<protein>
    <recommendedName>
        <fullName evidence="8">Rhodopsin domain-containing protein</fullName>
    </recommendedName>
</protein>
<evidence type="ECO:0000259" key="8">
    <source>
        <dbReference type="Pfam" id="PF20684"/>
    </source>
</evidence>
<sequence length="364" mass="40160">MVWVHNASQAINDKSQWPTIFALCLSLTIFMVLIVSARGYVRGFMLKSIGIDDWIIFFSMVCSIIYSGLAVGQTKWGLGLDLPDRPEVNINRYAVINFAGRPFYMAGITGFKVALCISYIRILRQTNTLYKKIVWAIMISCVTLHLAGTLVLIFQCTPMRKSWKPLTPGHCLPNAQTFYALAAVTIFYDCIIFLLPIPILMKLQINNRRKAVLLGVFGLGIFTTVCSILRMVQIIAISRTGNSTKLVLWGTIEMNVGIVLTCIPTLAPLFTYFRERSTGGYDVSGSRRLGNSHSLAILKTPKSRIPEGNSEGWKDRNSSDNNSQEAIIGLKNSLAGLHQTSAGEKQAGILATTTIEVRVSNGGN</sequence>
<evidence type="ECO:0000256" key="7">
    <source>
        <dbReference type="SAM" id="Phobius"/>
    </source>
</evidence>
<feature type="transmembrane region" description="Helical" evidence="7">
    <location>
        <begin position="212"/>
        <end position="236"/>
    </location>
</feature>
<feature type="transmembrane region" description="Helical" evidence="7">
    <location>
        <begin position="20"/>
        <end position="41"/>
    </location>
</feature>
<dbReference type="PANTHER" id="PTHR33048">
    <property type="entry name" value="PTH11-LIKE INTEGRAL MEMBRANE PROTEIN (AFU_ORTHOLOGUE AFUA_5G11245)"/>
    <property type="match status" value="1"/>
</dbReference>
<gene>
    <name evidence="9" type="ORF">D0Z07_8940</name>
</gene>
<dbReference type="Pfam" id="PF20684">
    <property type="entry name" value="Fung_rhodopsin"/>
    <property type="match status" value="1"/>
</dbReference>
<dbReference type="AlphaFoldDB" id="A0A9P6SJW3"/>
<evidence type="ECO:0000256" key="6">
    <source>
        <dbReference type="SAM" id="MobiDB-lite"/>
    </source>
</evidence>
<keyword evidence="10" id="KW-1185">Reference proteome</keyword>
<reference evidence="9" key="1">
    <citation type="submission" date="2019-07" db="EMBL/GenBank/DDBJ databases">
        <title>Hyphodiscus hymeniophilus genome sequencing and assembly.</title>
        <authorList>
            <person name="Kramer G."/>
            <person name="Nodwell J."/>
        </authorList>
    </citation>
    <scope>NUCLEOTIDE SEQUENCE</scope>
    <source>
        <strain evidence="9">ATCC 34498</strain>
    </source>
</reference>
<keyword evidence="3 7" id="KW-1133">Transmembrane helix</keyword>
<evidence type="ECO:0000313" key="9">
    <source>
        <dbReference type="EMBL" id="KAG0645307.1"/>
    </source>
</evidence>
<evidence type="ECO:0000256" key="2">
    <source>
        <dbReference type="ARBA" id="ARBA00022692"/>
    </source>
</evidence>